<dbReference type="EMBL" id="AKGD01000003">
    <property type="protein sequence ID" value="EIT68282.1"/>
    <property type="molecule type" value="Genomic_DNA"/>
</dbReference>
<accession>I7Z9C8</accession>
<dbReference type="Pfam" id="PF00152">
    <property type="entry name" value="tRNA-synt_2"/>
    <property type="match status" value="1"/>
</dbReference>
<dbReference type="PRINTS" id="PR00982">
    <property type="entry name" value="TRNASYNTHLYS"/>
</dbReference>
<dbReference type="GO" id="GO:0000287">
    <property type="term" value="F:magnesium ion binding"/>
    <property type="evidence" value="ECO:0007669"/>
    <property type="project" value="UniProtKB-UniRule"/>
</dbReference>
<feature type="domain" description="Aminoacyl-transfer RNA synthetases class-II family profile" evidence="15">
    <location>
        <begin position="186"/>
        <end position="502"/>
    </location>
</feature>
<dbReference type="NCBIfam" id="TIGR00499">
    <property type="entry name" value="lysS_bact"/>
    <property type="match status" value="1"/>
</dbReference>
<dbReference type="InterPro" id="IPR002313">
    <property type="entry name" value="Lys-tRNA-ligase_II"/>
</dbReference>
<protein>
    <recommendedName>
        <fullName evidence="13">Lysine--tRNA ligase</fullName>
        <ecNumber evidence="13">6.1.1.6</ecNumber>
    </recommendedName>
    <alternativeName>
        <fullName evidence="13">Lysyl-tRNA synthetase</fullName>
        <shortName evidence="13">LysRS</shortName>
    </alternativeName>
</protein>
<evidence type="ECO:0000256" key="4">
    <source>
        <dbReference type="ARBA" id="ARBA00022490"/>
    </source>
</evidence>
<dbReference type="InterPro" id="IPR045864">
    <property type="entry name" value="aa-tRNA-synth_II/BPL/LPL"/>
</dbReference>
<dbReference type="SUPFAM" id="SSF50249">
    <property type="entry name" value="Nucleic acid-binding proteins"/>
    <property type="match status" value="1"/>
</dbReference>
<evidence type="ECO:0000259" key="15">
    <source>
        <dbReference type="PROSITE" id="PS50862"/>
    </source>
</evidence>
<sequence>MSEEHAPQPAPAAEENHIIAGRRDKLARLRAAGNAFPNTFRRDTLAEQLHGFYSERDAASLEGETQEYKLAGRIMAKRGQGKVSFVEIQDSSGRVQLFVQMNAIGAEAYEAFKSWDIGDIVGATGTVMRTKAGELSLRVSQLELLTKGLRPLPEKWSGLTDTETRYRQRYVDLIVNPEVRTVFAKRTTTLRFIRQFFDALGFMEVETPMLQPIAGGATARPFVTHHNALDRDLFLRIAPELYLKRLVVGGFERVYEINRNFRNEGLSTRHNPEFTMLEFYQAYADYKDAMDLVENLIRDTAIVVNGSGKLRYADRDYDLDAPFNRWTMKEAVLRFNADVTADQLEDPAFLASFAKKVGGDVKPAYGPGKLLTEIFEKTVEAKLLDPTFITEYPTEVSPLARRNDHNPEVTDRFEFFAGGREVANGFSELNDAEDQDARFKAQVAAKDAGDDEAMHYDGDYIRALEYGLPPTAGVGIGIDRLVMFLTDSPSIRDVLLFPQMKPEH</sequence>
<evidence type="ECO:0000256" key="3">
    <source>
        <dbReference type="ARBA" id="ARBA00011738"/>
    </source>
</evidence>
<keyword evidence="11 13" id="KW-0030">Aminoacyl-tRNA synthetase</keyword>
<evidence type="ECO:0000256" key="12">
    <source>
        <dbReference type="ARBA" id="ARBA00048573"/>
    </source>
</evidence>
<dbReference type="GO" id="GO:0000049">
    <property type="term" value="F:tRNA binding"/>
    <property type="evidence" value="ECO:0007669"/>
    <property type="project" value="TreeGrafter"/>
</dbReference>
<dbReference type="Gene3D" id="3.30.930.10">
    <property type="entry name" value="Bira Bifunctional Protein, Domain 2"/>
    <property type="match status" value="1"/>
</dbReference>
<dbReference type="GO" id="GO:0042803">
    <property type="term" value="F:protein homodimerization activity"/>
    <property type="evidence" value="ECO:0007669"/>
    <property type="project" value="UniProtKB-ARBA"/>
</dbReference>
<keyword evidence="5 13" id="KW-0436">Ligase</keyword>
<dbReference type="PATRIC" id="fig|1172194.4.peg.3374"/>
<dbReference type="InterPro" id="IPR004364">
    <property type="entry name" value="Aa-tRNA-synt_II"/>
</dbReference>
<evidence type="ECO:0000256" key="5">
    <source>
        <dbReference type="ARBA" id="ARBA00022598"/>
    </source>
</evidence>
<keyword evidence="4 13" id="KW-0963">Cytoplasm</keyword>
<dbReference type="GO" id="GO:0005829">
    <property type="term" value="C:cytosol"/>
    <property type="evidence" value="ECO:0007669"/>
    <property type="project" value="UniProtKB-ARBA"/>
</dbReference>
<dbReference type="GO" id="GO:0005524">
    <property type="term" value="F:ATP binding"/>
    <property type="evidence" value="ECO:0007669"/>
    <property type="project" value="UniProtKB-UniRule"/>
</dbReference>
<dbReference type="InterPro" id="IPR006195">
    <property type="entry name" value="aa-tRNA-synth_II"/>
</dbReference>
<keyword evidence="9 13" id="KW-0460">Magnesium</keyword>
<feature type="binding site" evidence="13">
    <location>
        <position position="421"/>
    </location>
    <ligand>
        <name>Mg(2+)</name>
        <dbReference type="ChEBI" id="CHEBI:18420"/>
        <label>1</label>
    </ligand>
</feature>
<dbReference type="AlphaFoldDB" id="I7Z9C8"/>
<evidence type="ECO:0000256" key="7">
    <source>
        <dbReference type="ARBA" id="ARBA00022741"/>
    </source>
</evidence>
<evidence type="ECO:0000256" key="13">
    <source>
        <dbReference type="HAMAP-Rule" id="MF_00252"/>
    </source>
</evidence>
<dbReference type="FunFam" id="2.40.50.140:FF:000024">
    <property type="entry name" value="Lysine--tRNA ligase"/>
    <property type="match status" value="1"/>
</dbReference>
<evidence type="ECO:0000256" key="9">
    <source>
        <dbReference type="ARBA" id="ARBA00022842"/>
    </source>
</evidence>
<organism evidence="16 17">
    <name type="scientific">Hydrocarboniphaga effusa AP103</name>
    <dbReference type="NCBI Taxonomy" id="1172194"/>
    <lineage>
        <taxon>Bacteria</taxon>
        <taxon>Pseudomonadati</taxon>
        <taxon>Pseudomonadota</taxon>
        <taxon>Gammaproteobacteria</taxon>
        <taxon>Nevskiales</taxon>
        <taxon>Nevskiaceae</taxon>
        <taxon>Hydrocarboniphaga</taxon>
    </lineage>
</organism>
<keyword evidence="8 13" id="KW-0067">ATP-binding</keyword>
<dbReference type="InterPro" id="IPR018149">
    <property type="entry name" value="Lys-tRNA-synth_II_C"/>
</dbReference>
<feature type="binding site" evidence="13">
    <location>
        <position position="421"/>
    </location>
    <ligand>
        <name>Mg(2+)</name>
        <dbReference type="ChEBI" id="CHEBI:18420"/>
        <label>2</label>
    </ligand>
</feature>
<dbReference type="HAMAP" id="MF_00252">
    <property type="entry name" value="Lys_tRNA_synth_class2"/>
    <property type="match status" value="1"/>
</dbReference>
<dbReference type="GO" id="GO:0006430">
    <property type="term" value="P:lysyl-tRNA aminoacylation"/>
    <property type="evidence" value="ECO:0007669"/>
    <property type="project" value="UniProtKB-UniRule"/>
</dbReference>
<evidence type="ECO:0000313" key="16">
    <source>
        <dbReference type="EMBL" id="EIT68282.1"/>
    </source>
</evidence>
<dbReference type="PANTHER" id="PTHR42918">
    <property type="entry name" value="LYSYL-TRNA SYNTHETASE"/>
    <property type="match status" value="1"/>
</dbReference>
<dbReference type="Proteomes" id="UP000003704">
    <property type="component" value="Unassembled WGS sequence"/>
</dbReference>
<keyword evidence="17" id="KW-1185">Reference proteome</keyword>
<keyword evidence="6 13" id="KW-0479">Metal-binding</keyword>
<dbReference type="GO" id="GO:0004824">
    <property type="term" value="F:lysine-tRNA ligase activity"/>
    <property type="evidence" value="ECO:0007669"/>
    <property type="project" value="UniProtKB-UniRule"/>
</dbReference>
<dbReference type="InterPro" id="IPR044136">
    <property type="entry name" value="Lys-tRNA-ligase_II_N"/>
</dbReference>
<dbReference type="InterPro" id="IPR004365">
    <property type="entry name" value="NA-bd_OB_tRNA"/>
</dbReference>
<dbReference type="PANTHER" id="PTHR42918:SF15">
    <property type="entry name" value="LYSINE--TRNA LIGASE, CHLOROPLASTIC_MITOCHONDRIAL"/>
    <property type="match status" value="1"/>
</dbReference>
<dbReference type="Gene3D" id="2.40.50.140">
    <property type="entry name" value="Nucleic acid-binding proteins"/>
    <property type="match status" value="1"/>
</dbReference>
<dbReference type="PROSITE" id="PS50862">
    <property type="entry name" value="AA_TRNA_LIGASE_II"/>
    <property type="match status" value="1"/>
</dbReference>
<dbReference type="SUPFAM" id="SSF55681">
    <property type="entry name" value="Class II aaRS and biotin synthetases"/>
    <property type="match status" value="1"/>
</dbReference>
<comment type="similarity">
    <text evidence="2 13">Belongs to the class-II aminoacyl-tRNA synthetase family.</text>
</comment>
<dbReference type="FunFam" id="3.30.930.10:FF:000001">
    <property type="entry name" value="Lysine--tRNA ligase"/>
    <property type="match status" value="1"/>
</dbReference>
<dbReference type="CDD" id="cd04322">
    <property type="entry name" value="LysRS_N"/>
    <property type="match status" value="1"/>
</dbReference>
<dbReference type="RefSeq" id="WP_007186416.1">
    <property type="nucleotide sequence ID" value="NZ_AKGD01000003.1"/>
</dbReference>
<evidence type="ECO:0000256" key="8">
    <source>
        <dbReference type="ARBA" id="ARBA00022840"/>
    </source>
</evidence>
<comment type="subcellular location">
    <subcellularLocation>
        <location evidence="1 13">Cytoplasm</location>
    </subcellularLocation>
</comment>
<evidence type="ECO:0000313" key="17">
    <source>
        <dbReference type="Proteomes" id="UP000003704"/>
    </source>
</evidence>
<dbReference type="Pfam" id="PF01336">
    <property type="entry name" value="tRNA_anti-codon"/>
    <property type="match status" value="1"/>
</dbReference>
<evidence type="ECO:0000256" key="2">
    <source>
        <dbReference type="ARBA" id="ARBA00008226"/>
    </source>
</evidence>
<evidence type="ECO:0000256" key="6">
    <source>
        <dbReference type="ARBA" id="ARBA00022723"/>
    </source>
</evidence>
<evidence type="ECO:0000256" key="10">
    <source>
        <dbReference type="ARBA" id="ARBA00022917"/>
    </source>
</evidence>
<keyword evidence="7 13" id="KW-0547">Nucleotide-binding</keyword>
<comment type="cofactor">
    <cofactor evidence="13 14">
        <name>Mg(2+)</name>
        <dbReference type="ChEBI" id="CHEBI:18420"/>
    </cofactor>
    <text evidence="13 14">Binds 3 Mg(2+) ions per subunit.</text>
</comment>
<reference evidence="16 17" key="1">
    <citation type="journal article" date="2012" name="J. Bacteriol.">
        <title>Genome Sequence of n-Alkane-Degrading Hydrocarboniphaga effusa Strain AP103T (ATCC BAA-332T).</title>
        <authorList>
            <person name="Chang H.K."/>
            <person name="Zylstra G.J."/>
            <person name="Chae J.C."/>
        </authorList>
    </citation>
    <scope>NUCLEOTIDE SEQUENCE [LARGE SCALE GENOMIC DNA]</scope>
    <source>
        <strain evidence="16 17">AP103</strain>
    </source>
</reference>
<dbReference type="NCBIfam" id="NF001756">
    <property type="entry name" value="PRK00484.1"/>
    <property type="match status" value="1"/>
</dbReference>
<dbReference type="InterPro" id="IPR012340">
    <property type="entry name" value="NA-bd_OB-fold"/>
</dbReference>
<gene>
    <name evidence="13" type="primary">lysS</name>
    <name evidence="16" type="ORF">WQQ_34770</name>
</gene>
<comment type="subunit">
    <text evidence="3 13">Homodimer.</text>
</comment>
<name>I7Z9C8_9GAMM</name>
<dbReference type="EC" id="6.1.1.6" evidence="13"/>
<proteinExistence type="inferred from homology"/>
<dbReference type="OrthoDB" id="9802326at2"/>
<dbReference type="STRING" id="1172194.WQQ_34770"/>
<evidence type="ECO:0000256" key="11">
    <source>
        <dbReference type="ARBA" id="ARBA00023146"/>
    </source>
</evidence>
<dbReference type="CDD" id="cd00775">
    <property type="entry name" value="LysRS_core"/>
    <property type="match status" value="1"/>
</dbReference>
<comment type="caution">
    <text evidence="16">The sequence shown here is derived from an EMBL/GenBank/DDBJ whole genome shotgun (WGS) entry which is preliminary data.</text>
</comment>
<keyword evidence="10 13" id="KW-0648">Protein biosynthesis</keyword>
<evidence type="ECO:0000256" key="14">
    <source>
        <dbReference type="RuleBase" id="RU000336"/>
    </source>
</evidence>
<evidence type="ECO:0000256" key="1">
    <source>
        <dbReference type="ARBA" id="ARBA00004496"/>
    </source>
</evidence>
<feature type="binding site" evidence="13">
    <location>
        <position position="414"/>
    </location>
    <ligand>
        <name>Mg(2+)</name>
        <dbReference type="ChEBI" id="CHEBI:18420"/>
        <label>1</label>
    </ligand>
</feature>
<comment type="catalytic activity">
    <reaction evidence="12 13 14">
        <text>tRNA(Lys) + L-lysine + ATP = L-lysyl-tRNA(Lys) + AMP + diphosphate</text>
        <dbReference type="Rhea" id="RHEA:20792"/>
        <dbReference type="Rhea" id="RHEA-COMP:9696"/>
        <dbReference type="Rhea" id="RHEA-COMP:9697"/>
        <dbReference type="ChEBI" id="CHEBI:30616"/>
        <dbReference type="ChEBI" id="CHEBI:32551"/>
        <dbReference type="ChEBI" id="CHEBI:33019"/>
        <dbReference type="ChEBI" id="CHEBI:78442"/>
        <dbReference type="ChEBI" id="CHEBI:78529"/>
        <dbReference type="ChEBI" id="CHEBI:456215"/>
        <dbReference type="EC" id="6.1.1.6"/>
    </reaction>
</comment>